<comment type="caution">
    <text evidence="15">The sequence shown here is derived from an EMBL/GenBank/DDBJ whole genome shotgun (WGS) entry which is preliminary data.</text>
</comment>
<dbReference type="EC" id="2.7.8.13" evidence="12 13"/>
<comment type="pathway">
    <text evidence="12">Cell wall biogenesis; peptidoglycan biosynthesis.</text>
</comment>
<dbReference type="GO" id="GO:0008963">
    <property type="term" value="F:phospho-N-acetylmuramoyl-pentapeptide-transferase activity"/>
    <property type="evidence" value="ECO:0007669"/>
    <property type="project" value="UniProtKB-UniRule"/>
</dbReference>
<dbReference type="CDD" id="cd06852">
    <property type="entry name" value="GT_MraY"/>
    <property type="match status" value="1"/>
</dbReference>
<evidence type="ECO:0000256" key="9">
    <source>
        <dbReference type="ARBA" id="ARBA00023136"/>
    </source>
</evidence>
<evidence type="ECO:0000256" key="7">
    <source>
        <dbReference type="ARBA" id="ARBA00022984"/>
    </source>
</evidence>
<feature type="transmembrane region" description="Helical" evidence="12">
    <location>
        <begin position="291"/>
        <end position="312"/>
    </location>
</feature>
<feature type="transmembrane region" description="Helical" evidence="12">
    <location>
        <begin position="20"/>
        <end position="40"/>
    </location>
</feature>
<keyword evidence="4 12" id="KW-0808">Transferase</keyword>
<proteinExistence type="inferred from homology"/>
<feature type="transmembrane region" description="Helical" evidence="12">
    <location>
        <begin position="134"/>
        <end position="153"/>
    </location>
</feature>
<dbReference type="PROSITE" id="PS01348">
    <property type="entry name" value="MRAY_2"/>
    <property type="match status" value="1"/>
</dbReference>
<dbReference type="EMBL" id="JACXWD010000017">
    <property type="protein sequence ID" value="MBD3867861.1"/>
    <property type="molecule type" value="Genomic_DNA"/>
</dbReference>
<dbReference type="PROSITE" id="PS01347">
    <property type="entry name" value="MRAY_1"/>
    <property type="match status" value="1"/>
</dbReference>
<keyword evidence="11 12" id="KW-0961">Cell wall biogenesis/degradation</keyword>
<accession>A0A8J7C2J0</accession>
<feature type="transmembrane region" description="Helical" evidence="12">
    <location>
        <begin position="97"/>
        <end position="114"/>
    </location>
</feature>
<feature type="transmembrane region" description="Helical" evidence="12">
    <location>
        <begin position="201"/>
        <end position="220"/>
    </location>
</feature>
<keyword evidence="3 12" id="KW-0132">Cell division</keyword>
<organism evidence="15 16">
    <name type="scientific">Candidatus Polarisedimenticola svalbardensis</name>
    <dbReference type="NCBI Taxonomy" id="2886004"/>
    <lineage>
        <taxon>Bacteria</taxon>
        <taxon>Pseudomonadati</taxon>
        <taxon>Acidobacteriota</taxon>
        <taxon>Candidatus Polarisedimenticolia</taxon>
        <taxon>Candidatus Polarisedimenticolales</taxon>
        <taxon>Candidatus Polarisedimenticolaceae</taxon>
        <taxon>Candidatus Polarisedimenticola</taxon>
    </lineage>
</organism>
<evidence type="ECO:0000256" key="4">
    <source>
        <dbReference type="ARBA" id="ARBA00022679"/>
    </source>
</evidence>
<evidence type="ECO:0000256" key="11">
    <source>
        <dbReference type="ARBA" id="ARBA00023316"/>
    </source>
</evidence>
<evidence type="ECO:0000256" key="1">
    <source>
        <dbReference type="ARBA" id="ARBA00004141"/>
    </source>
</evidence>
<dbReference type="NCBIfam" id="TIGR00445">
    <property type="entry name" value="mraY"/>
    <property type="match status" value="1"/>
</dbReference>
<keyword evidence="12" id="KW-1003">Cell membrane</keyword>
<comment type="similarity">
    <text evidence="2 12">Belongs to the glycosyltransferase 4 family. MraY subfamily.</text>
</comment>
<keyword evidence="9 12" id="KW-0472">Membrane</keyword>
<dbReference type="HAMAP" id="MF_00038">
    <property type="entry name" value="MraY"/>
    <property type="match status" value="1"/>
</dbReference>
<keyword evidence="10 12" id="KW-0131">Cell cycle</keyword>
<feature type="binding site" evidence="14">
    <location>
        <position position="268"/>
    </location>
    <ligand>
        <name>Mg(2+)</name>
        <dbReference type="ChEBI" id="CHEBI:18420"/>
    </ligand>
</feature>
<name>A0A8J7C2J0_9BACT</name>
<protein>
    <recommendedName>
        <fullName evidence="12 13">Phospho-N-acetylmuramoyl-pentapeptide-transferase</fullName>
        <ecNumber evidence="12 13">2.7.8.13</ecNumber>
    </recommendedName>
    <alternativeName>
        <fullName evidence="12">UDP-MurNAc-pentapeptide phosphotransferase</fullName>
    </alternativeName>
</protein>
<dbReference type="PANTHER" id="PTHR22926:SF5">
    <property type="entry name" value="PHOSPHO-N-ACETYLMURAMOYL-PENTAPEPTIDE-TRANSFERASE HOMOLOG"/>
    <property type="match status" value="1"/>
</dbReference>
<feature type="transmembrane region" description="Helical" evidence="12">
    <location>
        <begin position="173"/>
        <end position="194"/>
    </location>
</feature>
<feature type="transmembrane region" description="Helical" evidence="12">
    <location>
        <begin position="240"/>
        <end position="257"/>
    </location>
</feature>
<feature type="transmembrane region" description="Helical" evidence="12">
    <location>
        <begin position="73"/>
        <end position="91"/>
    </location>
</feature>
<evidence type="ECO:0000256" key="12">
    <source>
        <dbReference type="HAMAP-Rule" id="MF_00038"/>
    </source>
</evidence>
<evidence type="ECO:0000256" key="3">
    <source>
        <dbReference type="ARBA" id="ARBA00022618"/>
    </source>
</evidence>
<gene>
    <name evidence="12" type="primary">mraY</name>
    <name evidence="15" type="ORF">IFK94_07045</name>
</gene>
<dbReference type="PANTHER" id="PTHR22926">
    <property type="entry name" value="PHOSPHO-N-ACETYLMURAMOYL-PENTAPEPTIDE-TRANSFERASE"/>
    <property type="match status" value="1"/>
</dbReference>
<dbReference type="UniPathway" id="UPA00219"/>
<dbReference type="InterPro" id="IPR003524">
    <property type="entry name" value="PNAcMuramoyl-5peptid_Trfase"/>
</dbReference>
<evidence type="ECO:0000256" key="6">
    <source>
        <dbReference type="ARBA" id="ARBA00022960"/>
    </source>
</evidence>
<comment type="function">
    <text evidence="12">Catalyzes the initial step of the lipid cycle reactions in the biosynthesis of the cell wall peptidoglycan: transfers peptidoglycan precursor phospho-MurNAc-pentapeptide from UDP-MurNAc-pentapeptide onto the lipid carrier undecaprenyl phosphate, yielding undecaprenyl-pyrophosphoryl-MurNAc-pentapeptide, known as lipid I.</text>
</comment>
<dbReference type="GO" id="GO:0051301">
    <property type="term" value="P:cell division"/>
    <property type="evidence" value="ECO:0007669"/>
    <property type="project" value="UniProtKB-KW"/>
</dbReference>
<evidence type="ECO:0000313" key="16">
    <source>
        <dbReference type="Proteomes" id="UP000648239"/>
    </source>
</evidence>
<feature type="transmembrane region" description="Helical" evidence="12">
    <location>
        <begin position="264"/>
        <end position="285"/>
    </location>
</feature>
<keyword evidence="12 14" id="KW-0460">Magnesium</keyword>
<reference evidence="15 16" key="1">
    <citation type="submission" date="2020-08" db="EMBL/GenBank/DDBJ databases">
        <title>Acidobacteriota in marine sediments use diverse sulfur dissimilation pathways.</title>
        <authorList>
            <person name="Wasmund K."/>
        </authorList>
    </citation>
    <scope>NUCLEOTIDE SEQUENCE [LARGE SCALE GENOMIC DNA]</scope>
    <source>
        <strain evidence="15">MAG AM4</strain>
    </source>
</reference>
<dbReference type="GO" id="GO:0008360">
    <property type="term" value="P:regulation of cell shape"/>
    <property type="evidence" value="ECO:0007669"/>
    <property type="project" value="UniProtKB-KW"/>
</dbReference>
<sequence>MFYHLLVPLTDYLHAFNVFRYITFRASMATLTALLVSLVLGPRLIRRLQQFEVGQEIREEGPSSHHAKKGTPTMGGLLIITAVVLPTVLWADLRNPYIWIAVASMFLFGAIGFLDDWLKVARKQNLGFTARRKFLLQVLLAAAFGLLLLYMESRGLYDTGLTLPFIKGIAPHLGWGYVLFTILVLTGSSNAVNLTDGLDGLAIGASLMVAATFTVIAYAAGHALVAEYLGIPNVKEAGELTIFCGSMVGACLGFLWFNSHPAEIFMGDTGSMALGGSLGAVAILVKQEFLLVIAGGLFVLEAMSVILQVGSYKIRKRRIFKMSPLHHHFELAGWSETKVVIRFWIISIIFGLLALASLKLR</sequence>
<keyword evidence="8 12" id="KW-1133">Transmembrane helix</keyword>
<dbReference type="AlphaFoldDB" id="A0A8J7C2J0"/>
<dbReference type="GO" id="GO:0005886">
    <property type="term" value="C:plasma membrane"/>
    <property type="evidence" value="ECO:0007669"/>
    <property type="project" value="UniProtKB-SubCell"/>
</dbReference>
<evidence type="ECO:0000256" key="2">
    <source>
        <dbReference type="ARBA" id="ARBA00005583"/>
    </source>
</evidence>
<comment type="cofactor">
    <cofactor evidence="12 14">
        <name>Mg(2+)</name>
        <dbReference type="ChEBI" id="CHEBI:18420"/>
    </cofactor>
</comment>
<dbReference type="InterPro" id="IPR000715">
    <property type="entry name" value="Glycosyl_transferase_4"/>
</dbReference>
<evidence type="ECO:0000256" key="8">
    <source>
        <dbReference type="ARBA" id="ARBA00022989"/>
    </source>
</evidence>
<evidence type="ECO:0000256" key="13">
    <source>
        <dbReference type="NCBIfam" id="TIGR00445"/>
    </source>
</evidence>
<feature type="transmembrane region" description="Helical" evidence="12">
    <location>
        <begin position="339"/>
        <end position="358"/>
    </location>
</feature>
<evidence type="ECO:0000256" key="14">
    <source>
        <dbReference type="PIRSR" id="PIRSR600715-1"/>
    </source>
</evidence>
<comment type="subcellular location">
    <subcellularLocation>
        <location evidence="12">Cell membrane</location>
        <topology evidence="12">Multi-pass membrane protein</topology>
    </subcellularLocation>
    <subcellularLocation>
        <location evidence="1">Membrane</location>
        <topology evidence="1">Multi-pass membrane protein</topology>
    </subcellularLocation>
</comment>
<keyword evidence="5 12" id="KW-0812">Transmembrane</keyword>
<comment type="catalytic activity">
    <reaction evidence="12">
        <text>UDP-N-acetyl-alpha-D-muramoyl-L-alanyl-gamma-D-glutamyl-meso-2,6-diaminopimeloyl-D-alanyl-D-alanine + di-trans,octa-cis-undecaprenyl phosphate = di-trans,octa-cis-undecaprenyl diphospho-N-acetyl-alpha-D-muramoyl-L-alanyl-D-glutamyl-meso-2,6-diaminopimeloyl-D-alanyl-D-alanine + UMP</text>
        <dbReference type="Rhea" id="RHEA:28386"/>
        <dbReference type="ChEBI" id="CHEBI:57865"/>
        <dbReference type="ChEBI" id="CHEBI:60392"/>
        <dbReference type="ChEBI" id="CHEBI:61386"/>
        <dbReference type="ChEBI" id="CHEBI:61387"/>
        <dbReference type="EC" id="2.7.8.13"/>
    </reaction>
</comment>
<evidence type="ECO:0000256" key="10">
    <source>
        <dbReference type="ARBA" id="ARBA00023306"/>
    </source>
</evidence>
<dbReference type="InterPro" id="IPR018480">
    <property type="entry name" value="PNAcMuramoyl-5peptid_Trfase_CS"/>
</dbReference>
<feature type="binding site" evidence="14">
    <location>
        <position position="193"/>
    </location>
    <ligand>
        <name>Mg(2+)</name>
        <dbReference type="ChEBI" id="CHEBI:18420"/>
    </ligand>
</feature>
<dbReference type="GO" id="GO:0046872">
    <property type="term" value="F:metal ion binding"/>
    <property type="evidence" value="ECO:0007669"/>
    <property type="project" value="UniProtKB-KW"/>
</dbReference>
<dbReference type="Pfam" id="PF10555">
    <property type="entry name" value="MraY_sig1"/>
    <property type="match status" value="1"/>
</dbReference>
<keyword evidence="12 14" id="KW-0479">Metal-binding</keyword>
<keyword evidence="6 12" id="KW-0133">Cell shape</keyword>
<dbReference type="GO" id="GO:0009252">
    <property type="term" value="P:peptidoglycan biosynthetic process"/>
    <property type="evidence" value="ECO:0007669"/>
    <property type="project" value="UniProtKB-UniRule"/>
</dbReference>
<dbReference type="Pfam" id="PF00953">
    <property type="entry name" value="Glycos_transf_4"/>
    <property type="match status" value="1"/>
</dbReference>
<dbReference type="Proteomes" id="UP000648239">
    <property type="component" value="Unassembled WGS sequence"/>
</dbReference>
<dbReference type="GO" id="GO:0071555">
    <property type="term" value="P:cell wall organization"/>
    <property type="evidence" value="ECO:0007669"/>
    <property type="project" value="UniProtKB-KW"/>
</dbReference>
<keyword evidence="7 12" id="KW-0573">Peptidoglycan synthesis</keyword>
<evidence type="ECO:0000313" key="15">
    <source>
        <dbReference type="EMBL" id="MBD3867861.1"/>
    </source>
</evidence>
<evidence type="ECO:0000256" key="5">
    <source>
        <dbReference type="ARBA" id="ARBA00022692"/>
    </source>
</evidence>